<dbReference type="InterPro" id="IPR006311">
    <property type="entry name" value="TAT_signal"/>
</dbReference>
<protein>
    <submittedName>
        <fullName evidence="1">NosL</fullName>
    </submittedName>
</protein>
<dbReference type="RefSeq" id="WP_133157339.1">
    <property type="nucleotide sequence ID" value="NZ_CP037867.1"/>
</dbReference>
<dbReference type="KEGG" id="hpse:HPF_17350"/>
<evidence type="ECO:0000313" key="2">
    <source>
        <dbReference type="Proteomes" id="UP000293912"/>
    </source>
</evidence>
<dbReference type="AlphaFoldDB" id="A0A4P6X6V7"/>
<dbReference type="PROSITE" id="PS51318">
    <property type="entry name" value="TAT"/>
    <property type="match status" value="1"/>
</dbReference>
<reference evidence="1 2" key="1">
    <citation type="submission" date="2019-03" db="EMBL/GenBank/DDBJ databases">
        <authorList>
            <person name="Sebastian G."/>
            <person name="Baumann P."/>
            <person name="Ruckert C."/>
            <person name="Kalinowski J."/>
            <person name="Nebel B."/>
            <person name="Takors R."/>
            <person name="Blombach B."/>
        </authorList>
    </citation>
    <scope>NUCLEOTIDE SEQUENCE [LARGE SCALE GENOMIC DNA]</scope>
    <source>
        <strain evidence="1 2">DSM 1084</strain>
    </source>
</reference>
<dbReference type="InterPro" id="IPR008719">
    <property type="entry name" value="N2O_reductase_NosL"/>
</dbReference>
<organism evidence="1 2">
    <name type="scientific">Hydrogenophaga pseudoflava</name>
    <name type="common">Pseudomonas carboxydoflava</name>
    <dbReference type="NCBI Taxonomy" id="47421"/>
    <lineage>
        <taxon>Bacteria</taxon>
        <taxon>Pseudomonadati</taxon>
        <taxon>Pseudomonadota</taxon>
        <taxon>Betaproteobacteria</taxon>
        <taxon>Burkholderiales</taxon>
        <taxon>Comamonadaceae</taxon>
        <taxon>Hydrogenophaga</taxon>
    </lineage>
</organism>
<dbReference type="Pfam" id="PF05573">
    <property type="entry name" value="NosL"/>
    <property type="match status" value="1"/>
</dbReference>
<gene>
    <name evidence="1" type="ORF">HPF_17350</name>
</gene>
<dbReference type="Gene3D" id="3.30.70.2050">
    <property type="match status" value="1"/>
</dbReference>
<evidence type="ECO:0000313" key="1">
    <source>
        <dbReference type="EMBL" id="QBM29464.1"/>
    </source>
</evidence>
<accession>A0A4P6X6V7</accession>
<dbReference type="SUPFAM" id="SSF160387">
    <property type="entry name" value="NosL/MerB-like"/>
    <property type="match status" value="1"/>
</dbReference>
<name>A0A4P6X6V7_HYDPS</name>
<dbReference type="PANTHER" id="PTHR41247">
    <property type="entry name" value="HTH-TYPE TRANSCRIPTIONAL REPRESSOR YCNK"/>
    <property type="match status" value="1"/>
</dbReference>
<dbReference type="Proteomes" id="UP000293912">
    <property type="component" value="Chromosome"/>
</dbReference>
<keyword evidence="2" id="KW-1185">Reference proteome</keyword>
<dbReference type="PANTHER" id="PTHR41247:SF1">
    <property type="entry name" value="HTH-TYPE TRANSCRIPTIONAL REPRESSOR YCNK"/>
    <property type="match status" value="1"/>
</dbReference>
<dbReference type="EMBL" id="CP037867">
    <property type="protein sequence ID" value="QBM29464.1"/>
    <property type="molecule type" value="Genomic_DNA"/>
</dbReference>
<proteinExistence type="predicted"/>
<sequence length="210" mass="22086">MLERRSILGLAVAGGAVLLTGAAQRWWPPGASRAAPGTAPPDDICLVAPPFEFDPASGLPVAAARPIPEHARCPVCGMFPARQPRWAAQVIFSNGDVQYLDSPLSLFLYLQNVPRYTVGQQASRILAMYATDLETGAWVPAQQAVYVHGSRTLGPMRSGNLPAFASAAAAAAFIARQGGTAVGADALRRTLPAELQRLAPQTHEGHDAAV</sequence>